<dbReference type="Gene3D" id="2.40.160.200">
    <property type="entry name" value="LURP1-related"/>
    <property type="match status" value="1"/>
</dbReference>
<accession>A0A2G9GNC8</accession>
<dbReference type="SUPFAM" id="SSF54518">
    <property type="entry name" value="Tubby C-terminal domain-like"/>
    <property type="match status" value="1"/>
</dbReference>
<evidence type="ECO:0000313" key="3">
    <source>
        <dbReference type="Proteomes" id="UP000231279"/>
    </source>
</evidence>
<dbReference type="PANTHER" id="PTHR31087:SF25">
    <property type="entry name" value="TRANSLATION INITIATION FACTOR 2B FAMILY PROTEIN, PUTATIVE, EXPRESSED-RELATED"/>
    <property type="match status" value="1"/>
</dbReference>
<name>A0A2G9GNC8_9LAMI</name>
<evidence type="ECO:0000313" key="2">
    <source>
        <dbReference type="EMBL" id="PIN06715.1"/>
    </source>
</evidence>
<reference evidence="3" key="1">
    <citation type="journal article" date="2018" name="Gigascience">
        <title>Genome assembly of the Pink Ipe (Handroanthus impetiginosus, Bignoniaceae), a highly valued, ecologically keystone Neotropical timber forest tree.</title>
        <authorList>
            <person name="Silva-Junior O.B."/>
            <person name="Grattapaglia D."/>
            <person name="Novaes E."/>
            <person name="Collevatti R.G."/>
        </authorList>
    </citation>
    <scope>NUCLEOTIDE SEQUENCE [LARGE SCALE GENOMIC DNA]</scope>
    <source>
        <strain evidence="3">cv. UFG-1</strain>
    </source>
</reference>
<protein>
    <submittedName>
        <fullName evidence="2">Uncharacterized protein</fullName>
    </submittedName>
</protein>
<dbReference type="Pfam" id="PF04525">
    <property type="entry name" value="LOR"/>
    <property type="match status" value="1"/>
</dbReference>
<proteinExistence type="inferred from homology"/>
<dbReference type="EMBL" id="NKXS01004335">
    <property type="protein sequence ID" value="PIN06715.1"/>
    <property type="molecule type" value="Genomic_DNA"/>
</dbReference>
<organism evidence="2 3">
    <name type="scientific">Handroanthus impetiginosus</name>
    <dbReference type="NCBI Taxonomy" id="429701"/>
    <lineage>
        <taxon>Eukaryota</taxon>
        <taxon>Viridiplantae</taxon>
        <taxon>Streptophyta</taxon>
        <taxon>Embryophyta</taxon>
        <taxon>Tracheophyta</taxon>
        <taxon>Spermatophyta</taxon>
        <taxon>Magnoliopsida</taxon>
        <taxon>eudicotyledons</taxon>
        <taxon>Gunneridae</taxon>
        <taxon>Pentapetalae</taxon>
        <taxon>asterids</taxon>
        <taxon>lamiids</taxon>
        <taxon>Lamiales</taxon>
        <taxon>Bignoniaceae</taxon>
        <taxon>Crescentiina</taxon>
        <taxon>Tabebuia alliance</taxon>
        <taxon>Handroanthus</taxon>
    </lineage>
</organism>
<dbReference type="PANTHER" id="PTHR31087">
    <property type="match status" value="1"/>
</dbReference>
<gene>
    <name evidence="2" type="ORF">CDL12_20727</name>
</gene>
<comment type="caution">
    <text evidence="2">The sequence shown here is derived from an EMBL/GenBank/DDBJ whole genome shotgun (WGS) entry which is preliminary data.</text>
</comment>
<dbReference type="OrthoDB" id="652749at2759"/>
<dbReference type="STRING" id="429701.A0A2G9GNC8"/>
<dbReference type="AlphaFoldDB" id="A0A2G9GNC8"/>
<evidence type="ECO:0000256" key="1">
    <source>
        <dbReference type="ARBA" id="ARBA00005437"/>
    </source>
</evidence>
<dbReference type="Proteomes" id="UP000231279">
    <property type="component" value="Unassembled WGS sequence"/>
</dbReference>
<comment type="similarity">
    <text evidence="1">Belongs to the LOR family.</text>
</comment>
<keyword evidence="3" id="KW-1185">Reference proteome</keyword>
<dbReference type="InterPro" id="IPR007612">
    <property type="entry name" value="LOR"/>
</dbReference>
<sequence length="203" mass="22746">MAKVHPHVNTISTSSKQEVFTLWMKSLILSSNGCTIFDSNGKIVYRVDNYDQKCSNLVHVMDFTGKLLFTIVKKKFYVFRLWEGYRSSGKDVHEEKPGFRVKKIMGIIQNFLRFSRGCSLYKVMVGLDGNKPCDYVMESGTGKSSSCKILDNLGGLVAEVKRKITPSGVVLGEEVLKMVVEPNVDHSLIVGLVVVFGLIHHKL</sequence>
<dbReference type="InterPro" id="IPR025659">
    <property type="entry name" value="Tubby-like_C"/>
</dbReference>
<dbReference type="InterPro" id="IPR038595">
    <property type="entry name" value="LOR_sf"/>
</dbReference>